<proteinExistence type="predicted"/>
<name>A0A9P6B8J0_9AGAM</name>
<organism evidence="1 2">
    <name type="scientific">Hydnum rufescens UP504</name>
    <dbReference type="NCBI Taxonomy" id="1448309"/>
    <lineage>
        <taxon>Eukaryota</taxon>
        <taxon>Fungi</taxon>
        <taxon>Dikarya</taxon>
        <taxon>Basidiomycota</taxon>
        <taxon>Agaricomycotina</taxon>
        <taxon>Agaricomycetes</taxon>
        <taxon>Cantharellales</taxon>
        <taxon>Hydnaceae</taxon>
        <taxon>Hydnum</taxon>
    </lineage>
</organism>
<dbReference type="Proteomes" id="UP000886523">
    <property type="component" value="Unassembled WGS sequence"/>
</dbReference>
<dbReference type="EMBL" id="MU128926">
    <property type="protein sequence ID" value="KAF9518236.1"/>
    <property type="molecule type" value="Genomic_DNA"/>
</dbReference>
<accession>A0A9P6B8J0</accession>
<evidence type="ECO:0000313" key="2">
    <source>
        <dbReference type="Proteomes" id="UP000886523"/>
    </source>
</evidence>
<evidence type="ECO:0000313" key="1">
    <source>
        <dbReference type="EMBL" id="KAF9518236.1"/>
    </source>
</evidence>
<sequence>MVHALLLEIDYRIQTLSSLIMQLNKQVHPPEFTRHDQTSSTLVACNHIATLLSHGVEDARNKLKGAGRRVVAVTRKLSLFSEPSVAVSLDADGPPPEELSNTIVTQNPKGHIEFKVHHIKPSGTSLRELVAAPYVSYIHDPLSFSLMSWGILSFHVNEFGFQDYAANLLTGFRDLKPDNIHLFM</sequence>
<keyword evidence="2" id="KW-1185">Reference proteome</keyword>
<dbReference type="AlphaFoldDB" id="A0A9P6B8J0"/>
<gene>
    <name evidence="1" type="ORF">BS47DRAFT_1359020</name>
</gene>
<reference evidence="1" key="1">
    <citation type="journal article" date="2020" name="Nat. Commun.">
        <title>Large-scale genome sequencing of mycorrhizal fungi provides insights into the early evolution of symbiotic traits.</title>
        <authorList>
            <person name="Miyauchi S."/>
            <person name="Kiss E."/>
            <person name="Kuo A."/>
            <person name="Drula E."/>
            <person name="Kohler A."/>
            <person name="Sanchez-Garcia M."/>
            <person name="Morin E."/>
            <person name="Andreopoulos B."/>
            <person name="Barry K.W."/>
            <person name="Bonito G."/>
            <person name="Buee M."/>
            <person name="Carver A."/>
            <person name="Chen C."/>
            <person name="Cichocki N."/>
            <person name="Clum A."/>
            <person name="Culley D."/>
            <person name="Crous P.W."/>
            <person name="Fauchery L."/>
            <person name="Girlanda M."/>
            <person name="Hayes R.D."/>
            <person name="Keri Z."/>
            <person name="LaButti K."/>
            <person name="Lipzen A."/>
            <person name="Lombard V."/>
            <person name="Magnuson J."/>
            <person name="Maillard F."/>
            <person name="Murat C."/>
            <person name="Nolan M."/>
            <person name="Ohm R.A."/>
            <person name="Pangilinan J."/>
            <person name="Pereira M.F."/>
            <person name="Perotto S."/>
            <person name="Peter M."/>
            <person name="Pfister S."/>
            <person name="Riley R."/>
            <person name="Sitrit Y."/>
            <person name="Stielow J.B."/>
            <person name="Szollosi G."/>
            <person name="Zifcakova L."/>
            <person name="Stursova M."/>
            <person name="Spatafora J.W."/>
            <person name="Tedersoo L."/>
            <person name="Vaario L.M."/>
            <person name="Yamada A."/>
            <person name="Yan M."/>
            <person name="Wang P."/>
            <person name="Xu J."/>
            <person name="Bruns T."/>
            <person name="Baldrian P."/>
            <person name="Vilgalys R."/>
            <person name="Dunand C."/>
            <person name="Henrissat B."/>
            <person name="Grigoriev I.V."/>
            <person name="Hibbett D."/>
            <person name="Nagy L.G."/>
            <person name="Martin F.M."/>
        </authorList>
    </citation>
    <scope>NUCLEOTIDE SEQUENCE</scope>
    <source>
        <strain evidence="1">UP504</strain>
    </source>
</reference>
<comment type="caution">
    <text evidence="1">The sequence shown here is derived from an EMBL/GenBank/DDBJ whole genome shotgun (WGS) entry which is preliminary data.</text>
</comment>
<protein>
    <submittedName>
        <fullName evidence="1">Uncharacterized protein</fullName>
    </submittedName>
</protein>